<organism evidence="1 2">
    <name type="scientific">Gracilariopsis chorda</name>
    <dbReference type="NCBI Taxonomy" id="448386"/>
    <lineage>
        <taxon>Eukaryota</taxon>
        <taxon>Rhodophyta</taxon>
        <taxon>Florideophyceae</taxon>
        <taxon>Rhodymeniophycidae</taxon>
        <taxon>Gracilariales</taxon>
        <taxon>Gracilariaceae</taxon>
        <taxon>Gracilariopsis</taxon>
    </lineage>
</organism>
<reference evidence="1 2" key="1">
    <citation type="journal article" date="2018" name="Mol. Biol. Evol.">
        <title>Analysis of the draft genome of the red seaweed Gracilariopsis chorda provides insights into genome size evolution in Rhodophyta.</title>
        <authorList>
            <person name="Lee J."/>
            <person name="Yang E.C."/>
            <person name="Graf L."/>
            <person name="Yang J.H."/>
            <person name="Qiu H."/>
            <person name="Zel Zion U."/>
            <person name="Chan C.X."/>
            <person name="Stephens T.G."/>
            <person name="Weber A.P.M."/>
            <person name="Boo G.H."/>
            <person name="Boo S.M."/>
            <person name="Kim K.M."/>
            <person name="Shin Y."/>
            <person name="Jung M."/>
            <person name="Lee S.J."/>
            <person name="Yim H.S."/>
            <person name="Lee J.H."/>
            <person name="Bhattacharya D."/>
            <person name="Yoon H.S."/>
        </authorList>
    </citation>
    <scope>NUCLEOTIDE SEQUENCE [LARGE SCALE GENOMIC DNA]</scope>
    <source>
        <strain evidence="1 2">SKKU-2015</strain>
        <tissue evidence="1">Whole body</tissue>
    </source>
</reference>
<dbReference type="NCBIfam" id="TIGR01509">
    <property type="entry name" value="HAD-SF-IA-v3"/>
    <property type="match status" value="1"/>
</dbReference>
<dbReference type="GO" id="GO:0016787">
    <property type="term" value="F:hydrolase activity"/>
    <property type="evidence" value="ECO:0007669"/>
    <property type="project" value="UniProtKB-KW"/>
</dbReference>
<dbReference type="InterPro" id="IPR023214">
    <property type="entry name" value="HAD_sf"/>
</dbReference>
<proteinExistence type="predicted"/>
<dbReference type="STRING" id="448386.A0A2V3IY47"/>
<dbReference type="AlphaFoldDB" id="A0A2V3IY47"/>
<dbReference type="InterPro" id="IPR036412">
    <property type="entry name" value="HAD-like_sf"/>
</dbReference>
<dbReference type="InterPro" id="IPR006439">
    <property type="entry name" value="HAD-SF_hydro_IA"/>
</dbReference>
<dbReference type="PANTHER" id="PTHR43611">
    <property type="entry name" value="ALPHA-D-GLUCOSE 1-PHOSPHATE PHOSPHATASE"/>
    <property type="match status" value="1"/>
</dbReference>
<dbReference type="OrthoDB" id="2012566at2759"/>
<dbReference type="EMBL" id="NBIV01000030">
    <property type="protein sequence ID" value="PXF47041.1"/>
    <property type="molecule type" value="Genomic_DNA"/>
</dbReference>
<sequence length="236" mass="26283">MTLKPIGGKPITQNSLNSSTCAKQARPPIIVSDVLDTLVVDPFFNGMAAHFGFENFSDFVSAKTPDVWVNFELGHISEAQLAEQFFKDRRPVNLPSFKNFLRQSYRMVPGTDLLLNTLRKAHIEVHLCSNYPIWDDLIEETVQLHARYGARWTFVSGKEGVRKPDATAYQRVAAKAGVDLSSCVLLDDREKNCEGALEAGYLAAIHFRDAKQAVDDLAEVLADRGVTLDISTRLMP</sequence>
<gene>
    <name evidence="1" type="ORF">BWQ96_03231</name>
</gene>
<evidence type="ECO:0000313" key="1">
    <source>
        <dbReference type="EMBL" id="PXF47041.1"/>
    </source>
</evidence>
<keyword evidence="2" id="KW-1185">Reference proteome</keyword>
<dbReference type="PANTHER" id="PTHR43611:SF3">
    <property type="entry name" value="FLAVIN MONONUCLEOTIDE HYDROLASE 1, CHLOROPLATIC"/>
    <property type="match status" value="1"/>
</dbReference>
<comment type="caution">
    <text evidence="1">The sequence shown here is derived from an EMBL/GenBank/DDBJ whole genome shotgun (WGS) entry which is preliminary data.</text>
</comment>
<name>A0A2V3IY47_9FLOR</name>
<protein>
    <submittedName>
        <fullName evidence="1">Flavin mononucleotide hydrolase 1, chloroplatic</fullName>
    </submittedName>
</protein>
<dbReference type="SUPFAM" id="SSF56784">
    <property type="entry name" value="HAD-like"/>
    <property type="match status" value="1"/>
</dbReference>
<keyword evidence="1" id="KW-0378">Hydrolase</keyword>
<dbReference type="Proteomes" id="UP000247409">
    <property type="component" value="Unassembled WGS sequence"/>
</dbReference>
<evidence type="ECO:0000313" key="2">
    <source>
        <dbReference type="Proteomes" id="UP000247409"/>
    </source>
</evidence>
<accession>A0A2V3IY47</accession>
<dbReference type="Gene3D" id="3.40.50.1000">
    <property type="entry name" value="HAD superfamily/HAD-like"/>
    <property type="match status" value="1"/>
</dbReference>